<evidence type="ECO:0000313" key="4">
    <source>
        <dbReference type="Proteomes" id="UP001174909"/>
    </source>
</evidence>
<protein>
    <submittedName>
        <fullName evidence="3">Uncharacterized protein</fullName>
    </submittedName>
</protein>
<keyword evidence="2" id="KW-0472">Membrane</keyword>
<evidence type="ECO:0000313" key="3">
    <source>
        <dbReference type="EMBL" id="CAI8017172.1"/>
    </source>
</evidence>
<comment type="caution">
    <text evidence="3">The sequence shown here is derived from an EMBL/GenBank/DDBJ whole genome shotgun (WGS) entry which is preliminary data.</text>
</comment>
<dbReference type="Proteomes" id="UP001174909">
    <property type="component" value="Unassembled WGS sequence"/>
</dbReference>
<dbReference type="AlphaFoldDB" id="A0AA35WKJ0"/>
<reference evidence="3" key="1">
    <citation type="submission" date="2023-03" db="EMBL/GenBank/DDBJ databases">
        <authorList>
            <person name="Steffen K."/>
            <person name="Cardenas P."/>
        </authorList>
    </citation>
    <scope>NUCLEOTIDE SEQUENCE</scope>
</reference>
<sequence length="170" mass="18225">MDPSSNQQAAPAIKHMMTVPEKIELTSTGAYPSPPRAAGGQRAGDFRAMRIPDKIMLETAGRGDEGEGGGVSGAYFQQPREPPLEVPTPRPEPFATSTVSVAELQGLERRLGSLESQVKGLRRAVLQQAGGGGGGGRRSEGSRVWYALTFAGWLMVPLVVVFMFHYRKTA</sequence>
<gene>
    <name evidence="3" type="ORF">GBAR_LOCUS10472</name>
</gene>
<keyword evidence="2" id="KW-0812">Transmembrane</keyword>
<feature type="region of interest" description="Disordered" evidence="1">
    <location>
        <begin position="60"/>
        <end position="93"/>
    </location>
</feature>
<keyword evidence="2" id="KW-1133">Transmembrane helix</keyword>
<keyword evidence="4" id="KW-1185">Reference proteome</keyword>
<accession>A0AA35WKJ0</accession>
<evidence type="ECO:0000256" key="2">
    <source>
        <dbReference type="SAM" id="Phobius"/>
    </source>
</evidence>
<evidence type="ECO:0000256" key="1">
    <source>
        <dbReference type="SAM" id="MobiDB-lite"/>
    </source>
</evidence>
<dbReference type="EMBL" id="CASHTH010001601">
    <property type="protein sequence ID" value="CAI8017172.1"/>
    <property type="molecule type" value="Genomic_DNA"/>
</dbReference>
<name>A0AA35WKJ0_GEOBA</name>
<proteinExistence type="predicted"/>
<organism evidence="3 4">
    <name type="scientific">Geodia barretti</name>
    <name type="common">Barrett's horny sponge</name>
    <dbReference type="NCBI Taxonomy" id="519541"/>
    <lineage>
        <taxon>Eukaryota</taxon>
        <taxon>Metazoa</taxon>
        <taxon>Porifera</taxon>
        <taxon>Demospongiae</taxon>
        <taxon>Heteroscleromorpha</taxon>
        <taxon>Tetractinellida</taxon>
        <taxon>Astrophorina</taxon>
        <taxon>Geodiidae</taxon>
        <taxon>Geodia</taxon>
    </lineage>
</organism>
<feature type="compositionally biased region" description="Pro residues" evidence="1">
    <location>
        <begin position="80"/>
        <end position="92"/>
    </location>
</feature>
<feature type="transmembrane region" description="Helical" evidence="2">
    <location>
        <begin position="144"/>
        <end position="166"/>
    </location>
</feature>